<dbReference type="EMBL" id="PNHK01000001">
    <property type="protein sequence ID" value="PMD06363.1"/>
    <property type="molecule type" value="Genomic_DNA"/>
</dbReference>
<dbReference type="RefSeq" id="WP_102238010.1">
    <property type="nucleotide sequence ID" value="NZ_PNHK01000001.1"/>
</dbReference>
<evidence type="ECO:0000313" key="9">
    <source>
        <dbReference type="EMBL" id="PMD06363.1"/>
    </source>
</evidence>
<gene>
    <name evidence="9" type="ORF">CJ199_03070</name>
</gene>
<feature type="transmembrane region" description="Helical" evidence="8">
    <location>
        <begin position="236"/>
        <end position="255"/>
    </location>
</feature>
<comment type="caution">
    <text evidence="9">The sequence shown here is derived from an EMBL/GenBank/DDBJ whole genome shotgun (WGS) entry which is preliminary data.</text>
</comment>
<evidence type="ECO:0000256" key="6">
    <source>
        <dbReference type="ARBA" id="ARBA00022989"/>
    </source>
</evidence>
<dbReference type="InterPro" id="IPR002781">
    <property type="entry name" value="TM_pro_TauE-like"/>
</dbReference>
<evidence type="ECO:0000256" key="2">
    <source>
        <dbReference type="ARBA" id="ARBA00009142"/>
    </source>
</evidence>
<feature type="transmembrane region" description="Helical" evidence="8">
    <location>
        <begin position="104"/>
        <end position="120"/>
    </location>
</feature>
<evidence type="ECO:0000256" key="1">
    <source>
        <dbReference type="ARBA" id="ARBA00004651"/>
    </source>
</evidence>
<dbReference type="PANTHER" id="PTHR30269">
    <property type="entry name" value="TRANSMEMBRANE PROTEIN YFCA"/>
    <property type="match status" value="1"/>
</dbReference>
<organism evidence="9 10">
    <name type="scientific">Brevibacterium paucivorans</name>
    <dbReference type="NCBI Taxonomy" id="170994"/>
    <lineage>
        <taxon>Bacteria</taxon>
        <taxon>Bacillati</taxon>
        <taxon>Actinomycetota</taxon>
        <taxon>Actinomycetes</taxon>
        <taxon>Micrococcales</taxon>
        <taxon>Brevibacteriaceae</taxon>
        <taxon>Brevibacterium</taxon>
    </lineage>
</organism>
<feature type="transmembrane region" description="Helical" evidence="8">
    <location>
        <begin position="207"/>
        <end position="224"/>
    </location>
</feature>
<evidence type="ECO:0000256" key="8">
    <source>
        <dbReference type="RuleBase" id="RU363041"/>
    </source>
</evidence>
<protein>
    <recommendedName>
        <fullName evidence="8">Probable membrane transporter protein</fullName>
    </recommendedName>
</protein>
<sequence>MTFDLLTSALIFLAGLGAGTINAVVGSGTLITFPALVAFGVPPQAATMSNALGLIPGNIASSFGYREELRGSGDRLKRWIPASMAGSLVGATLLVILPAKSFELIVPVLIVFALIMVVVQPRLQKYLKARDATALTNSTVAVYCILFFTAIYGGYFAAAQGIILIGLLGIVLDEPLQKMNGYKNVLVLFVNVVSATAYTVIGFNKISWMAVVLIAAGSLIGGYVGARVGRKLNPTALRAVIVILGIVAFVRILGIHA</sequence>
<evidence type="ECO:0000313" key="10">
    <source>
        <dbReference type="Proteomes" id="UP000235598"/>
    </source>
</evidence>
<feature type="transmembrane region" description="Helical" evidence="8">
    <location>
        <begin position="184"/>
        <end position="201"/>
    </location>
</feature>
<dbReference type="Proteomes" id="UP000235598">
    <property type="component" value="Unassembled WGS sequence"/>
</dbReference>
<keyword evidence="4 8" id="KW-1003">Cell membrane</keyword>
<name>A0A2N6VQR7_9MICO</name>
<evidence type="ECO:0000256" key="3">
    <source>
        <dbReference type="ARBA" id="ARBA00022448"/>
    </source>
</evidence>
<evidence type="ECO:0000256" key="7">
    <source>
        <dbReference type="ARBA" id="ARBA00023136"/>
    </source>
</evidence>
<dbReference type="Pfam" id="PF01925">
    <property type="entry name" value="TauE"/>
    <property type="match status" value="1"/>
</dbReference>
<accession>A0A2N6VQR7</accession>
<keyword evidence="6 8" id="KW-1133">Transmembrane helix</keyword>
<dbReference type="PANTHER" id="PTHR30269:SF0">
    <property type="entry name" value="MEMBRANE TRANSPORTER PROTEIN YFCA-RELATED"/>
    <property type="match status" value="1"/>
</dbReference>
<keyword evidence="5 8" id="KW-0812">Transmembrane</keyword>
<feature type="transmembrane region" description="Helical" evidence="8">
    <location>
        <begin position="79"/>
        <end position="97"/>
    </location>
</feature>
<feature type="transmembrane region" description="Helical" evidence="8">
    <location>
        <begin position="140"/>
        <end position="172"/>
    </location>
</feature>
<comment type="similarity">
    <text evidence="2 8">Belongs to the 4-toluene sulfonate uptake permease (TSUP) (TC 2.A.102) family.</text>
</comment>
<reference evidence="9 10" key="1">
    <citation type="submission" date="2017-09" db="EMBL/GenBank/DDBJ databases">
        <title>Bacterial strain isolated from the female urinary microbiota.</title>
        <authorList>
            <person name="Thomas-White K."/>
            <person name="Kumar N."/>
            <person name="Forster S."/>
            <person name="Putonti C."/>
            <person name="Lawley T."/>
            <person name="Wolfe A.J."/>
        </authorList>
    </citation>
    <scope>NUCLEOTIDE SEQUENCE [LARGE SCALE GENOMIC DNA]</scope>
    <source>
        <strain evidence="9 10">UMB1301</strain>
    </source>
</reference>
<dbReference type="GO" id="GO:0005886">
    <property type="term" value="C:plasma membrane"/>
    <property type="evidence" value="ECO:0007669"/>
    <property type="project" value="UniProtKB-SubCell"/>
</dbReference>
<dbReference type="InterPro" id="IPR052017">
    <property type="entry name" value="TSUP"/>
</dbReference>
<dbReference type="AlphaFoldDB" id="A0A2N6VQR7"/>
<keyword evidence="3" id="KW-0813">Transport</keyword>
<keyword evidence="7 8" id="KW-0472">Membrane</keyword>
<evidence type="ECO:0000256" key="5">
    <source>
        <dbReference type="ARBA" id="ARBA00022692"/>
    </source>
</evidence>
<dbReference type="OrthoDB" id="3782574at2"/>
<proteinExistence type="inferred from homology"/>
<comment type="subcellular location">
    <subcellularLocation>
        <location evidence="1 8">Cell membrane</location>
        <topology evidence="1 8">Multi-pass membrane protein</topology>
    </subcellularLocation>
</comment>
<evidence type="ECO:0000256" key="4">
    <source>
        <dbReference type="ARBA" id="ARBA00022475"/>
    </source>
</evidence>